<dbReference type="VEuPathDB" id="VectorBase:CSON008530"/>
<dbReference type="AlphaFoldDB" id="A0A336KEH3"/>
<evidence type="ECO:0000256" key="1">
    <source>
        <dbReference type="SAM" id="SignalP"/>
    </source>
</evidence>
<reference evidence="3" key="2">
    <citation type="submission" date="2018-07" db="EMBL/GenBank/DDBJ databases">
        <authorList>
            <person name="Quirk P.G."/>
            <person name="Krulwich T.A."/>
        </authorList>
    </citation>
    <scope>NUCLEOTIDE SEQUENCE</scope>
</reference>
<dbReference type="EMBL" id="UFQT01000321">
    <property type="protein sequence ID" value="SSX23224.1"/>
    <property type="molecule type" value="Genomic_DNA"/>
</dbReference>
<name>A0A336KEH3_CULSO</name>
<accession>A0A336KEH3</accession>
<keyword evidence="1" id="KW-0732">Signal</keyword>
<sequence>MKFQLLLLFSIALCINASTIQRGSFNPRYTLGERIVGAVKMKFQLLLVLSIAFHTYTSSSRLPLENRIVGGSLISSIKEYVLIGKSDHDKLSSRATI</sequence>
<protein>
    <submittedName>
        <fullName evidence="2">CSON008530 protein</fullName>
    </submittedName>
</protein>
<reference evidence="2" key="1">
    <citation type="submission" date="2018-04" db="EMBL/GenBank/DDBJ databases">
        <authorList>
            <person name="Go L.Y."/>
            <person name="Mitchell J.A."/>
        </authorList>
    </citation>
    <scope>NUCLEOTIDE SEQUENCE</scope>
    <source>
        <tissue evidence="2">Whole organism</tissue>
    </source>
</reference>
<feature type="signal peptide" evidence="1">
    <location>
        <begin position="1"/>
        <end position="17"/>
    </location>
</feature>
<evidence type="ECO:0000313" key="2">
    <source>
        <dbReference type="EMBL" id="SSX02857.1"/>
    </source>
</evidence>
<gene>
    <name evidence="2" type="primary">CSON008530</name>
</gene>
<proteinExistence type="predicted"/>
<evidence type="ECO:0000313" key="3">
    <source>
        <dbReference type="EMBL" id="SSX23224.1"/>
    </source>
</evidence>
<organism evidence="2">
    <name type="scientific">Culicoides sonorensis</name>
    <name type="common">Biting midge</name>
    <dbReference type="NCBI Taxonomy" id="179676"/>
    <lineage>
        <taxon>Eukaryota</taxon>
        <taxon>Metazoa</taxon>
        <taxon>Ecdysozoa</taxon>
        <taxon>Arthropoda</taxon>
        <taxon>Hexapoda</taxon>
        <taxon>Insecta</taxon>
        <taxon>Pterygota</taxon>
        <taxon>Neoptera</taxon>
        <taxon>Endopterygota</taxon>
        <taxon>Diptera</taxon>
        <taxon>Nematocera</taxon>
        <taxon>Chironomoidea</taxon>
        <taxon>Ceratopogonidae</taxon>
        <taxon>Ceratopogoninae</taxon>
        <taxon>Culicoides</taxon>
        <taxon>Monoculicoides</taxon>
    </lineage>
</organism>
<dbReference type="EMBL" id="UFQS01000321">
    <property type="protein sequence ID" value="SSX02857.1"/>
    <property type="molecule type" value="Genomic_DNA"/>
</dbReference>
<feature type="chain" id="PRO_5036328512" evidence="1">
    <location>
        <begin position="18"/>
        <end position="97"/>
    </location>
</feature>